<dbReference type="Proteomes" id="UP000321580">
    <property type="component" value="Unassembled WGS sequence"/>
</dbReference>
<protein>
    <submittedName>
        <fullName evidence="5">5-oxoprolinase subunit PxpB</fullName>
        <ecNumber evidence="5">3.5.2.9</ecNumber>
    </submittedName>
</protein>
<evidence type="ECO:0000256" key="1">
    <source>
        <dbReference type="ARBA" id="ARBA00022741"/>
    </source>
</evidence>
<gene>
    <name evidence="5" type="primary">pxpB</name>
    <name evidence="5" type="ORF">FRY97_11325</name>
</gene>
<dbReference type="EMBL" id="VOOR01000021">
    <property type="protein sequence ID" value="TXB62927.1"/>
    <property type="molecule type" value="Genomic_DNA"/>
</dbReference>
<dbReference type="Gene3D" id="3.30.1360.40">
    <property type="match status" value="1"/>
</dbReference>
<dbReference type="SMART" id="SM00796">
    <property type="entry name" value="AHS1"/>
    <property type="match status" value="1"/>
</dbReference>
<dbReference type="PANTHER" id="PTHR34698">
    <property type="entry name" value="5-OXOPROLINASE SUBUNIT B"/>
    <property type="match status" value="1"/>
</dbReference>
<dbReference type="NCBIfam" id="TIGR00370">
    <property type="entry name" value="5-oxoprolinase subunit PxpB"/>
    <property type="match status" value="1"/>
</dbReference>
<accession>A0A5C6RL15</accession>
<dbReference type="Gene3D" id="2.40.100.10">
    <property type="entry name" value="Cyclophilin-like"/>
    <property type="match status" value="1"/>
</dbReference>
<dbReference type="AlphaFoldDB" id="A0A5C6RL15"/>
<reference evidence="5 6" key="1">
    <citation type="submission" date="2019-08" db="EMBL/GenBank/DDBJ databases">
        <title>Genome of Phaeodactylibacter luteus.</title>
        <authorList>
            <person name="Bowman J.P."/>
        </authorList>
    </citation>
    <scope>NUCLEOTIDE SEQUENCE [LARGE SCALE GENOMIC DNA]</scope>
    <source>
        <strain evidence="5 6">KCTC 42180</strain>
    </source>
</reference>
<dbReference type="Pfam" id="PF02682">
    <property type="entry name" value="CT_C_D"/>
    <property type="match status" value="1"/>
</dbReference>
<evidence type="ECO:0000313" key="6">
    <source>
        <dbReference type="Proteomes" id="UP000321580"/>
    </source>
</evidence>
<sequence length="213" mass="23276">MAIEITPYGQRALLINWPQRISAALNGEVHQMAELICRWAGVEGCTPAYCTLLVRFHPRQRQLHELSAAIHQAYRELGSTVPRPSREVAIPVDYSMAAAPDMAEVMRLTGLAHREVVALHTEQTYQVFMLGFLPGFPYLGPLPSALHCPRKAIPRQSVPPLSVAIAGGQTGIYPVSAPGGWQLIGKAQLPVFDPAADPPFLLKPGDRVKFKAV</sequence>
<comment type="caution">
    <text evidence="5">The sequence shown here is derived from an EMBL/GenBank/DDBJ whole genome shotgun (WGS) entry which is preliminary data.</text>
</comment>
<dbReference type="EC" id="3.5.2.9" evidence="5"/>
<dbReference type="InterPro" id="IPR010016">
    <property type="entry name" value="PxpB"/>
</dbReference>
<evidence type="ECO:0000256" key="3">
    <source>
        <dbReference type="ARBA" id="ARBA00022840"/>
    </source>
</evidence>
<name>A0A5C6RL15_9BACT</name>
<dbReference type="PANTHER" id="PTHR34698:SF2">
    <property type="entry name" value="5-OXOPROLINASE SUBUNIT B"/>
    <property type="match status" value="1"/>
</dbReference>
<dbReference type="GO" id="GO:0005524">
    <property type="term" value="F:ATP binding"/>
    <property type="evidence" value="ECO:0007669"/>
    <property type="project" value="UniProtKB-KW"/>
</dbReference>
<proteinExistence type="predicted"/>
<dbReference type="SUPFAM" id="SSF160467">
    <property type="entry name" value="PH0987 N-terminal domain-like"/>
    <property type="match status" value="1"/>
</dbReference>
<feature type="domain" description="Carboxyltransferase" evidence="4">
    <location>
        <begin position="3"/>
        <end position="202"/>
    </location>
</feature>
<dbReference type="RefSeq" id="WP_147167647.1">
    <property type="nucleotide sequence ID" value="NZ_VOOR01000021.1"/>
</dbReference>
<dbReference type="OrthoDB" id="9778567at2"/>
<organism evidence="5 6">
    <name type="scientific">Phaeodactylibacter luteus</name>
    <dbReference type="NCBI Taxonomy" id="1564516"/>
    <lineage>
        <taxon>Bacteria</taxon>
        <taxon>Pseudomonadati</taxon>
        <taxon>Bacteroidota</taxon>
        <taxon>Saprospiria</taxon>
        <taxon>Saprospirales</taxon>
        <taxon>Haliscomenobacteraceae</taxon>
        <taxon>Phaeodactylibacter</taxon>
    </lineage>
</organism>
<keyword evidence="3" id="KW-0067">ATP-binding</keyword>
<dbReference type="InterPro" id="IPR029000">
    <property type="entry name" value="Cyclophilin-like_dom_sf"/>
</dbReference>
<keyword evidence="6" id="KW-1185">Reference proteome</keyword>
<evidence type="ECO:0000259" key="4">
    <source>
        <dbReference type="SMART" id="SM00796"/>
    </source>
</evidence>
<evidence type="ECO:0000256" key="2">
    <source>
        <dbReference type="ARBA" id="ARBA00022801"/>
    </source>
</evidence>
<dbReference type="GO" id="GO:0017168">
    <property type="term" value="F:5-oxoprolinase (ATP-hydrolyzing) activity"/>
    <property type="evidence" value="ECO:0007669"/>
    <property type="project" value="UniProtKB-EC"/>
</dbReference>
<keyword evidence="1" id="KW-0547">Nucleotide-binding</keyword>
<dbReference type="SUPFAM" id="SSF50891">
    <property type="entry name" value="Cyclophilin-like"/>
    <property type="match status" value="1"/>
</dbReference>
<dbReference type="InterPro" id="IPR003833">
    <property type="entry name" value="CT_C_D"/>
</dbReference>
<keyword evidence="2 5" id="KW-0378">Hydrolase</keyword>
<evidence type="ECO:0000313" key="5">
    <source>
        <dbReference type="EMBL" id="TXB62927.1"/>
    </source>
</evidence>